<proteinExistence type="predicted"/>
<feature type="transmembrane region" description="Helical" evidence="2">
    <location>
        <begin position="436"/>
        <end position="457"/>
    </location>
</feature>
<feature type="domain" description="DUF7939" evidence="4">
    <location>
        <begin position="474"/>
        <end position="560"/>
    </location>
</feature>
<dbReference type="Proteomes" id="UP000340077">
    <property type="component" value="Unassembled WGS sequence"/>
</dbReference>
<dbReference type="Pfam" id="PF13584">
    <property type="entry name" value="BatD"/>
    <property type="match status" value="1"/>
</dbReference>
<feature type="signal peptide" evidence="3">
    <location>
        <begin position="1"/>
        <end position="28"/>
    </location>
</feature>
<keyword evidence="2" id="KW-0472">Membrane</keyword>
<dbReference type="InterPro" id="IPR057699">
    <property type="entry name" value="DUF7939"/>
</dbReference>
<feature type="chain" id="PRO_5024452237" description="DUF7939 domain-containing protein" evidence="3">
    <location>
        <begin position="29"/>
        <end position="578"/>
    </location>
</feature>
<keyword evidence="3" id="KW-0732">Signal</keyword>
<accession>A0A5M3PJG3</accession>
<evidence type="ECO:0000313" key="5">
    <source>
        <dbReference type="EMBL" id="GBO83044.1"/>
    </source>
</evidence>
<feature type="compositionally biased region" description="Polar residues" evidence="1">
    <location>
        <begin position="401"/>
        <end position="412"/>
    </location>
</feature>
<evidence type="ECO:0000259" key="4">
    <source>
        <dbReference type="Pfam" id="PF25607"/>
    </source>
</evidence>
<name>A0A5M3PJG3_9GAMM</name>
<dbReference type="Pfam" id="PF25607">
    <property type="entry name" value="DUF7939"/>
    <property type="match status" value="1"/>
</dbReference>
<evidence type="ECO:0000256" key="1">
    <source>
        <dbReference type="SAM" id="MobiDB-lite"/>
    </source>
</evidence>
<evidence type="ECO:0000313" key="6">
    <source>
        <dbReference type="Proteomes" id="UP000340077"/>
    </source>
</evidence>
<evidence type="ECO:0000256" key="2">
    <source>
        <dbReference type="SAM" id="Phobius"/>
    </source>
</evidence>
<dbReference type="EMBL" id="BGZH01000001">
    <property type="protein sequence ID" value="GBO83044.1"/>
    <property type="molecule type" value="Genomic_DNA"/>
</dbReference>
<feature type="compositionally biased region" description="Polar residues" evidence="1">
    <location>
        <begin position="420"/>
        <end position="429"/>
    </location>
</feature>
<comment type="caution">
    <text evidence="5">The sequence shown here is derived from an EMBL/GenBank/DDBJ whole genome shotgun (WGS) entry which is preliminary data.</text>
</comment>
<evidence type="ECO:0000256" key="3">
    <source>
        <dbReference type="SAM" id="SignalP"/>
    </source>
</evidence>
<dbReference type="PANTHER" id="PTHR40940:SF1">
    <property type="entry name" value="PROTEIN BATD"/>
    <property type="match status" value="1"/>
</dbReference>
<dbReference type="RefSeq" id="WP_153633592.1">
    <property type="nucleotide sequence ID" value="NZ_BGZH01000001.1"/>
</dbReference>
<feature type="region of interest" description="Disordered" evidence="1">
    <location>
        <begin position="314"/>
        <end position="351"/>
    </location>
</feature>
<sequence>MVKRLITPAVCQFLLAMLLTAIWLPAQAQSQQLTVEPDRTRLYEGEVLTLTVKGSMEIDINLGNLFDFDMSSLPKPDIEKVEPDFEILAQNQQYSIRTVNSQMVGEITWTYQLAPKSTGELTIPALTFKEAVSAPVTIEVVDGSPPDQASPGRDSFIELSADKDEVYVQEQLILTVRLFFRGNLIRGELSEPTHPHVIIESLGRQQEFSRYRDGVRYRVVERRYAIFPQRAGTLKLPAIRFEGQARDASGNLRFLRDSEELFEVPVKDVPAQFSGETWLPATGVALEESGLPPSLEVATGENMTREIKLTAAGLPGEALPPLPDAVPDGLRSYPEEPERQTETTPAGLTSSLTQSVALVPVEPGQMTLPAIRIVWWDTEADQERVATIPQTTLTVKDPTTAAASPSPQNDQGNAGPEPDVSSTESTASPASDRTRLWQWFALLLGILWAGTLVAWWWSGKSRKSTPAQTDNRDEDAAFDRLIRAARDGAAVTPELVVEWANLHVPGHGFRSASDVVDHFDDETLAAELRRLQARLFAPGHKNDSWDGQPLARALEQLRRHRRTETSADLPPLYPKGLS</sequence>
<organism evidence="5 6">
    <name type="scientific">Marinobacter salsuginis</name>
    <dbReference type="NCBI Taxonomy" id="418719"/>
    <lineage>
        <taxon>Bacteria</taxon>
        <taxon>Pseudomonadati</taxon>
        <taxon>Pseudomonadota</taxon>
        <taxon>Gammaproteobacteria</taxon>
        <taxon>Pseudomonadales</taxon>
        <taxon>Marinobacteraceae</taxon>
        <taxon>Marinobacter</taxon>
    </lineage>
</organism>
<dbReference type="PANTHER" id="PTHR40940">
    <property type="entry name" value="PROTEIN BATD-RELATED"/>
    <property type="match status" value="1"/>
</dbReference>
<protein>
    <recommendedName>
        <fullName evidence="4">DUF7939 domain-containing protein</fullName>
    </recommendedName>
</protein>
<keyword evidence="2" id="KW-0812">Transmembrane</keyword>
<keyword evidence="2" id="KW-1133">Transmembrane helix</keyword>
<dbReference type="InterPro" id="IPR025738">
    <property type="entry name" value="BatD"/>
</dbReference>
<gene>
    <name evidence="5" type="ORF">MS5N3_04950</name>
</gene>
<keyword evidence="6" id="KW-1185">Reference proteome</keyword>
<dbReference type="AlphaFoldDB" id="A0A5M3PJG3"/>
<reference evidence="5 6" key="1">
    <citation type="journal article" date="2019" name="J. Gen. Appl. Microbiol.">
        <title>Aerobic degradation of cis-dichloroethene by the marine bacterium Marinobacter salsuginis strain 5N-3.</title>
        <authorList>
            <person name="Inoue Y."/>
            <person name="Fukunaga Y."/>
            <person name="Katsumata H."/>
            <person name="Ohji S."/>
            <person name="Hosoyama A."/>
            <person name="Mori K."/>
            <person name="Ando K."/>
        </authorList>
    </citation>
    <scope>NUCLEOTIDE SEQUENCE [LARGE SCALE GENOMIC DNA]</scope>
    <source>
        <strain evidence="5 6">5N-3</strain>
    </source>
</reference>
<feature type="region of interest" description="Disordered" evidence="1">
    <location>
        <begin position="387"/>
        <end position="429"/>
    </location>
</feature>